<evidence type="ECO:0000256" key="1">
    <source>
        <dbReference type="SAM" id="Phobius"/>
    </source>
</evidence>
<organism evidence="3">
    <name type="scientific">Haptolina ericina</name>
    <dbReference type="NCBI Taxonomy" id="156174"/>
    <lineage>
        <taxon>Eukaryota</taxon>
        <taxon>Haptista</taxon>
        <taxon>Haptophyta</taxon>
        <taxon>Prymnesiophyceae</taxon>
        <taxon>Prymnesiales</taxon>
        <taxon>Prymnesiaceae</taxon>
        <taxon>Haptolina</taxon>
    </lineage>
</organism>
<dbReference type="EMBL" id="HBHX01036653">
    <property type="protein sequence ID" value="CAE0119671.1"/>
    <property type="molecule type" value="Transcribed_RNA"/>
</dbReference>
<accession>A0A6T9HLQ0</accession>
<evidence type="ECO:0000313" key="3">
    <source>
        <dbReference type="EMBL" id="CAE0119671.1"/>
    </source>
</evidence>
<evidence type="ECO:0000313" key="2">
    <source>
        <dbReference type="EMBL" id="CAE0119670.1"/>
    </source>
</evidence>
<reference evidence="3" key="1">
    <citation type="submission" date="2021-01" db="EMBL/GenBank/DDBJ databases">
        <authorList>
            <person name="Corre E."/>
            <person name="Pelletier E."/>
            <person name="Niang G."/>
            <person name="Scheremetjew M."/>
            <person name="Finn R."/>
            <person name="Kale V."/>
            <person name="Holt S."/>
            <person name="Cochrane G."/>
            <person name="Meng A."/>
            <person name="Brown T."/>
            <person name="Cohen L."/>
        </authorList>
    </citation>
    <scope>NUCLEOTIDE SEQUENCE</scope>
    <source>
        <strain evidence="3">CCMP281</strain>
    </source>
</reference>
<protein>
    <submittedName>
        <fullName evidence="3">Uncharacterized protein</fullName>
    </submittedName>
</protein>
<sequence>MLYACLLSWWPFRDCVLQQCTISLLGMVRIPPPDEKSCQDMAARSLLFLPCAVLVGALSCLGGLHAVLLANGLTTAQCVRRFRGRGWRSIADLLAGRGERETEKWTLLWGDPMPSLRQRARVLLLPSLPASRKLSPGIAQRWHGLLAALTCLSLLLLLALPATAALRDICNLAVGLTNPKA</sequence>
<dbReference type="EMBL" id="HBHX01036652">
    <property type="protein sequence ID" value="CAE0119670.1"/>
    <property type="molecule type" value="Transcribed_RNA"/>
</dbReference>
<name>A0A6T9HLQ0_9EUKA</name>
<keyword evidence="1" id="KW-0472">Membrane</keyword>
<keyword evidence="1" id="KW-0812">Transmembrane</keyword>
<proteinExistence type="predicted"/>
<gene>
    <name evidence="2" type="ORF">HERI1096_LOCUS20371</name>
    <name evidence="3" type="ORF">HERI1096_LOCUS20372</name>
</gene>
<feature type="transmembrane region" description="Helical" evidence="1">
    <location>
        <begin position="142"/>
        <end position="162"/>
    </location>
</feature>
<keyword evidence="1" id="KW-1133">Transmembrane helix</keyword>
<feature type="transmembrane region" description="Helical" evidence="1">
    <location>
        <begin position="47"/>
        <end position="73"/>
    </location>
</feature>
<dbReference type="AlphaFoldDB" id="A0A6T9HLQ0"/>